<dbReference type="AlphaFoldDB" id="A0A9K3K8V0"/>
<dbReference type="InterPro" id="IPR050251">
    <property type="entry name" value="HpcH-HpaI_aldolase"/>
</dbReference>
<keyword evidence="1" id="KW-0479">Metal-binding</keyword>
<dbReference type="GO" id="GO:0005737">
    <property type="term" value="C:cytoplasm"/>
    <property type="evidence" value="ECO:0007669"/>
    <property type="project" value="TreeGrafter"/>
</dbReference>
<dbReference type="InterPro" id="IPR005000">
    <property type="entry name" value="Aldolase/citrate-lyase_domain"/>
</dbReference>
<comment type="caution">
    <text evidence="3">The sequence shown here is derived from an EMBL/GenBank/DDBJ whole genome shotgun (WGS) entry which is preliminary data.</text>
</comment>
<organism evidence="3 5">
    <name type="scientific">Nitzschia inconspicua</name>
    <dbReference type="NCBI Taxonomy" id="303405"/>
    <lineage>
        <taxon>Eukaryota</taxon>
        <taxon>Sar</taxon>
        <taxon>Stramenopiles</taxon>
        <taxon>Ochrophyta</taxon>
        <taxon>Bacillariophyta</taxon>
        <taxon>Bacillariophyceae</taxon>
        <taxon>Bacillariophycidae</taxon>
        <taxon>Bacillariales</taxon>
        <taxon>Bacillariaceae</taxon>
        <taxon>Nitzschia</taxon>
    </lineage>
</organism>
<proteinExistence type="predicted"/>
<evidence type="ECO:0000259" key="2">
    <source>
        <dbReference type="Pfam" id="PF03328"/>
    </source>
</evidence>
<dbReference type="GO" id="GO:0016832">
    <property type="term" value="F:aldehyde-lyase activity"/>
    <property type="evidence" value="ECO:0007669"/>
    <property type="project" value="TreeGrafter"/>
</dbReference>
<evidence type="ECO:0000313" key="4">
    <source>
        <dbReference type="EMBL" id="KAG7340428.1"/>
    </source>
</evidence>
<dbReference type="EMBL" id="JAGRRH010000037">
    <property type="protein sequence ID" value="KAG7339304.1"/>
    <property type="molecule type" value="Genomic_DNA"/>
</dbReference>
<reference evidence="3" key="1">
    <citation type="journal article" date="2021" name="Sci. Rep.">
        <title>Diploid genomic architecture of Nitzschia inconspicua, an elite biomass production diatom.</title>
        <authorList>
            <person name="Oliver A."/>
            <person name="Podell S."/>
            <person name="Pinowska A."/>
            <person name="Traller J.C."/>
            <person name="Smith S.R."/>
            <person name="McClure R."/>
            <person name="Beliaev A."/>
            <person name="Bohutskyi P."/>
            <person name="Hill E.A."/>
            <person name="Rabines A."/>
            <person name="Zheng H."/>
            <person name="Allen L.Z."/>
            <person name="Kuo A."/>
            <person name="Grigoriev I.V."/>
            <person name="Allen A.E."/>
            <person name="Hazlebeck D."/>
            <person name="Allen E.E."/>
        </authorList>
    </citation>
    <scope>NUCLEOTIDE SEQUENCE</scope>
    <source>
        <strain evidence="3">Hildebrandi</strain>
    </source>
</reference>
<dbReference type="PANTHER" id="PTHR30502:SF0">
    <property type="entry name" value="PHOSPHOENOLPYRUVATE CARBOXYLASE FAMILY PROTEIN"/>
    <property type="match status" value="1"/>
</dbReference>
<evidence type="ECO:0000256" key="1">
    <source>
        <dbReference type="ARBA" id="ARBA00022723"/>
    </source>
</evidence>
<dbReference type="EMBL" id="JAGRRH010000027">
    <property type="protein sequence ID" value="KAG7340428.1"/>
    <property type="molecule type" value="Genomic_DNA"/>
</dbReference>
<evidence type="ECO:0000313" key="5">
    <source>
        <dbReference type="Proteomes" id="UP000693970"/>
    </source>
</evidence>
<dbReference type="GO" id="GO:0046872">
    <property type="term" value="F:metal ion binding"/>
    <property type="evidence" value="ECO:0007669"/>
    <property type="project" value="UniProtKB-KW"/>
</dbReference>
<dbReference type="OrthoDB" id="189334at2759"/>
<dbReference type="Pfam" id="PF03328">
    <property type="entry name" value="HpcH_HpaI"/>
    <property type="match status" value="1"/>
</dbReference>
<feature type="domain" description="HpcH/HpaI aldolase/citrate lyase" evidence="2">
    <location>
        <begin position="99"/>
        <end position="284"/>
    </location>
</feature>
<accession>A0A9K3K8V0</accession>
<name>A0A9K3K8V0_9STRA</name>
<dbReference type="PANTHER" id="PTHR30502">
    <property type="entry name" value="2-KETO-3-DEOXY-L-RHAMNONATE ALDOLASE"/>
    <property type="match status" value="1"/>
</dbReference>
<gene>
    <name evidence="4" type="ORF">IV203_023971</name>
    <name evidence="3" type="ORF">IV203_024504</name>
</gene>
<dbReference type="Proteomes" id="UP000693970">
    <property type="component" value="Unassembled WGS sequence"/>
</dbReference>
<sequence length="359" mass="39875">MLSLSLPLRRSIAALSKSSSGGGISSVKCLPLKSRLLYFNFSSSNYQRPTNNETISNDDHANSFLPHTHSLSNGRLKHRLRQGLPLTGVVTGQYRDTDHVEMLGLMGYDFLWADCEHSTGTPDHVSNLIVAAERRGIPTLVRIGYGYQNIIGHIQKYMVAGAQGILLPQCESRENVERVVEAVKFPPLGLRGLAGERWNAWGMARRTQQRLSTALSIAECVEEANRHSVVGVLVETRHGLEALEEILSVEELDLVFIAPMDLSSDLGLHGLIRHPQVLRLVEDTVNRIHRYNQEMRIKGKGWHPVSVGTLAVSTDDYVYWRDRNVNVLCGVAQCMFVEGAKGFMDAVKEYEDKDDGSGG</sequence>
<evidence type="ECO:0000313" key="3">
    <source>
        <dbReference type="EMBL" id="KAG7339304.1"/>
    </source>
</evidence>
<protein>
    <submittedName>
        <fullName evidence="3">2-dehydro-3-deoxyglucarate aldolase</fullName>
    </submittedName>
</protein>
<reference evidence="3" key="2">
    <citation type="submission" date="2021-04" db="EMBL/GenBank/DDBJ databases">
        <authorList>
            <person name="Podell S."/>
        </authorList>
    </citation>
    <scope>NUCLEOTIDE SEQUENCE</scope>
    <source>
        <strain evidence="3">Hildebrandi</strain>
    </source>
</reference>
<keyword evidence="5" id="KW-1185">Reference proteome</keyword>